<feature type="region of interest" description="Disordered" evidence="1">
    <location>
        <begin position="1"/>
        <end position="72"/>
    </location>
</feature>
<evidence type="ECO:0000313" key="3">
    <source>
        <dbReference type="Proteomes" id="UP001141253"/>
    </source>
</evidence>
<dbReference type="Proteomes" id="UP001141253">
    <property type="component" value="Chromosome 11"/>
</dbReference>
<keyword evidence="3" id="KW-1185">Reference proteome</keyword>
<organism evidence="2 3">
    <name type="scientific">Salix suchowensis</name>
    <dbReference type="NCBI Taxonomy" id="1278906"/>
    <lineage>
        <taxon>Eukaryota</taxon>
        <taxon>Viridiplantae</taxon>
        <taxon>Streptophyta</taxon>
        <taxon>Embryophyta</taxon>
        <taxon>Tracheophyta</taxon>
        <taxon>Spermatophyta</taxon>
        <taxon>Magnoliopsida</taxon>
        <taxon>eudicotyledons</taxon>
        <taxon>Gunneridae</taxon>
        <taxon>Pentapetalae</taxon>
        <taxon>rosids</taxon>
        <taxon>fabids</taxon>
        <taxon>Malpighiales</taxon>
        <taxon>Salicaceae</taxon>
        <taxon>Saliceae</taxon>
        <taxon>Salix</taxon>
    </lineage>
</organism>
<comment type="caution">
    <text evidence="2">The sequence shown here is derived from an EMBL/GenBank/DDBJ whole genome shotgun (WGS) entry which is preliminary data.</text>
</comment>
<accession>A0ABQ9AH36</accession>
<reference evidence="2" key="1">
    <citation type="submission" date="2022-10" db="EMBL/GenBank/DDBJ databases">
        <authorList>
            <person name="Hyden B.L."/>
            <person name="Feng K."/>
            <person name="Yates T."/>
            <person name="Jawdy S."/>
            <person name="Smart L.B."/>
            <person name="Muchero W."/>
        </authorList>
    </citation>
    <scope>NUCLEOTIDE SEQUENCE</scope>
    <source>
        <tissue evidence="2">Shoot tip</tissue>
    </source>
</reference>
<protein>
    <submittedName>
        <fullName evidence="2">Uncharacterized protein</fullName>
    </submittedName>
</protein>
<name>A0ABQ9AH36_9ROSI</name>
<proteinExistence type="predicted"/>
<dbReference type="EMBL" id="JAPFFI010000021">
    <property type="protein sequence ID" value="KAJ6333845.1"/>
    <property type="molecule type" value="Genomic_DNA"/>
</dbReference>
<evidence type="ECO:0000256" key="1">
    <source>
        <dbReference type="SAM" id="MobiDB-lite"/>
    </source>
</evidence>
<evidence type="ECO:0000313" key="2">
    <source>
        <dbReference type="EMBL" id="KAJ6333845.1"/>
    </source>
</evidence>
<gene>
    <name evidence="2" type="ORF">OIU77_009682</name>
</gene>
<reference evidence="2" key="2">
    <citation type="journal article" date="2023" name="Int. J. Mol. Sci.">
        <title>De Novo Assembly and Annotation of 11 Diverse Shrub Willow (Salix) Genomes Reveals Novel Gene Organization in Sex-Linked Regions.</title>
        <authorList>
            <person name="Hyden B."/>
            <person name="Feng K."/>
            <person name="Yates T.B."/>
            <person name="Jawdy S."/>
            <person name="Cereghino C."/>
            <person name="Smart L.B."/>
            <person name="Muchero W."/>
        </authorList>
    </citation>
    <scope>NUCLEOTIDE SEQUENCE</scope>
    <source>
        <tissue evidence="2">Shoot tip</tissue>
    </source>
</reference>
<sequence length="72" mass="7316">MVSGATSPHGPLHRPSSSSAPTAPMEGDKASVRAALTAPLIRDSMGQPQIARSLEGPTGQEGSHGLHCHVHG</sequence>